<sequence length="418" mass="46474">MKESAVHRTIEGIWRIESAKIIAALARIVRDVGIAEDLAQDALIIALERWSDAGIPDNPGAWLMTTAKRRAFDHLRRNKVRDRKYEELGRENDRQQEPDWDEALDDHIGDDLLRLIFTTCHPVLSPEARVALTLRLLGGLTTEEIAGAYLVPEPTVAQRIVRAKRTLTAARVPFELPPQDELPARLSSVLEVIYLMFNEGYAASSGGNWIRPVLCAEALRLGRILAEIAPDEPEVHGLVALMEIQSSRFKARVGPSGEPILLMDQNRALWDHLLIHRGLTAIERAEGIGKAFGPYLLQASIAACHASARTASETDWVRIAALYEALSQVAPSPVVELNRAVALSMAFGPEVGLEVVDALLQEPSMQDYHLLPSVRGDFLVKLGRKQEAYLEFERAAALSRNEKEREMLLRRASDCAEE</sequence>
<dbReference type="NCBIfam" id="TIGR02937">
    <property type="entry name" value="sigma70-ECF"/>
    <property type="match status" value="1"/>
</dbReference>
<protein>
    <submittedName>
        <fullName evidence="4">RNA polymerase subunit sigma-24</fullName>
    </submittedName>
</protein>
<evidence type="ECO:0000313" key="5">
    <source>
        <dbReference type="Proteomes" id="UP000195437"/>
    </source>
</evidence>
<dbReference type="InterPro" id="IPR013324">
    <property type="entry name" value="RNA_pol_sigma_r3/r4-like"/>
</dbReference>
<dbReference type="InterPro" id="IPR013325">
    <property type="entry name" value="RNA_pol_sigma_r2"/>
</dbReference>
<evidence type="ECO:0000259" key="2">
    <source>
        <dbReference type="Pfam" id="PF08281"/>
    </source>
</evidence>
<dbReference type="Pfam" id="PF08281">
    <property type="entry name" value="Sigma70_r4_2"/>
    <property type="match status" value="1"/>
</dbReference>
<dbReference type="InterPro" id="IPR036388">
    <property type="entry name" value="WH-like_DNA-bd_sf"/>
</dbReference>
<dbReference type="RefSeq" id="WP_087456251.1">
    <property type="nucleotide sequence ID" value="NZ_CP021434.1"/>
</dbReference>
<dbReference type="InterPro" id="IPR046531">
    <property type="entry name" value="DUF6596"/>
</dbReference>
<feature type="domain" description="RNA polymerase sigma-70 region 2" evidence="1">
    <location>
        <begin position="21"/>
        <end position="79"/>
    </location>
</feature>
<dbReference type="InterPro" id="IPR007627">
    <property type="entry name" value="RNA_pol_sigma70_r2"/>
</dbReference>
<name>A0A1Y0IK29_9BACL</name>
<feature type="domain" description="RNA polymerase sigma factor 70 region 4 type 2" evidence="2">
    <location>
        <begin position="116"/>
        <end position="167"/>
    </location>
</feature>
<dbReference type="Gene3D" id="1.10.10.10">
    <property type="entry name" value="Winged helix-like DNA-binding domain superfamily/Winged helix DNA-binding domain"/>
    <property type="match status" value="1"/>
</dbReference>
<dbReference type="InterPro" id="IPR014284">
    <property type="entry name" value="RNA_pol_sigma-70_dom"/>
</dbReference>
<dbReference type="GO" id="GO:0003677">
    <property type="term" value="F:DNA binding"/>
    <property type="evidence" value="ECO:0007669"/>
    <property type="project" value="InterPro"/>
</dbReference>
<dbReference type="GO" id="GO:0006352">
    <property type="term" value="P:DNA-templated transcription initiation"/>
    <property type="evidence" value="ECO:0007669"/>
    <property type="project" value="InterPro"/>
</dbReference>
<dbReference type="AlphaFoldDB" id="A0A1Y0IK29"/>
<dbReference type="Proteomes" id="UP000195437">
    <property type="component" value="Chromosome"/>
</dbReference>
<feature type="domain" description="DUF6596" evidence="3">
    <location>
        <begin position="185"/>
        <end position="285"/>
    </location>
</feature>
<dbReference type="EMBL" id="CP021434">
    <property type="protein sequence ID" value="ARU60862.1"/>
    <property type="molecule type" value="Genomic_DNA"/>
</dbReference>
<dbReference type="InterPro" id="IPR013249">
    <property type="entry name" value="RNA_pol_sigma70_r4_t2"/>
</dbReference>
<organism evidence="4 5">
    <name type="scientific">Tumebacillus avium</name>
    <dbReference type="NCBI Taxonomy" id="1903704"/>
    <lineage>
        <taxon>Bacteria</taxon>
        <taxon>Bacillati</taxon>
        <taxon>Bacillota</taxon>
        <taxon>Bacilli</taxon>
        <taxon>Bacillales</taxon>
        <taxon>Alicyclobacillaceae</taxon>
        <taxon>Tumebacillus</taxon>
    </lineage>
</organism>
<accession>A0A1Y0IK29</accession>
<proteinExistence type="predicted"/>
<dbReference type="SUPFAM" id="SSF88659">
    <property type="entry name" value="Sigma3 and sigma4 domains of RNA polymerase sigma factors"/>
    <property type="match status" value="1"/>
</dbReference>
<evidence type="ECO:0000259" key="3">
    <source>
        <dbReference type="Pfam" id="PF20239"/>
    </source>
</evidence>
<gene>
    <name evidence="4" type="ORF">CBW65_06945</name>
</gene>
<dbReference type="OrthoDB" id="9780299at2"/>
<dbReference type="PANTHER" id="PTHR47756">
    <property type="entry name" value="BLL6612 PROTEIN-RELATED"/>
    <property type="match status" value="1"/>
</dbReference>
<dbReference type="SUPFAM" id="SSF88946">
    <property type="entry name" value="Sigma2 domain of RNA polymerase sigma factors"/>
    <property type="match status" value="1"/>
</dbReference>
<dbReference type="Pfam" id="PF04542">
    <property type="entry name" value="Sigma70_r2"/>
    <property type="match status" value="1"/>
</dbReference>
<dbReference type="PANTHER" id="PTHR47756:SF1">
    <property type="entry name" value="BLL0085 PROTEIN"/>
    <property type="match status" value="1"/>
</dbReference>
<dbReference type="Gene3D" id="1.10.1740.10">
    <property type="match status" value="1"/>
</dbReference>
<dbReference type="Pfam" id="PF20239">
    <property type="entry name" value="DUF6596"/>
    <property type="match status" value="1"/>
</dbReference>
<evidence type="ECO:0000313" key="4">
    <source>
        <dbReference type="EMBL" id="ARU60862.1"/>
    </source>
</evidence>
<dbReference type="KEGG" id="tum:CBW65_06945"/>
<dbReference type="GO" id="GO:0016987">
    <property type="term" value="F:sigma factor activity"/>
    <property type="evidence" value="ECO:0007669"/>
    <property type="project" value="InterPro"/>
</dbReference>
<keyword evidence="5" id="KW-1185">Reference proteome</keyword>
<reference evidence="5" key="1">
    <citation type="submission" date="2017-05" db="EMBL/GenBank/DDBJ databases">
        <authorList>
            <person name="Sung H."/>
        </authorList>
    </citation>
    <scope>NUCLEOTIDE SEQUENCE [LARGE SCALE GENOMIC DNA]</scope>
    <source>
        <strain evidence="5">AR23208</strain>
    </source>
</reference>
<evidence type="ECO:0000259" key="1">
    <source>
        <dbReference type="Pfam" id="PF04542"/>
    </source>
</evidence>